<reference evidence="2 3" key="1">
    <citation type="submission" date="2020-02" db="EMBL/GenBank/DDBJ databases">
        <title>Out from the shadows clarifying the taxonomy of the family Cryomorphaceae and related taxa by utilizing the GTDB taxonomic framework.</title>
        <authorList>
            <person name="Bowman J.P."/>
        </authorList>
    </citation>
    <scope>NUCLEOTIDE SEQUENCE [LARGE SCALE GENOMIC DNA]</scope>
    <source>
        <strain evidence="2 3">QSSC 1-22</strain>
    </source>
</reference>
<protein>
    <submittedName>
        <fullName evidence="2">Phosphopeptide-binding protein</fullName>
    </submittedName>
</protein>
<proteinExistence type="predicted"/>
<evidence type="ECO:0000313" key="3">
    <source>
        <dbReference type="Proteomes" id="UP000486602"/>
    </source>
</evidence>
<dbReference type="EMBL" id="JAAGVY010000005">
    <property type="protein sequence ID" value="NEN22755.1"/>
    <property type="molecule type" value="Genomic_DNA"/>
</dbReference>
<name>A0A7K3WPR9_9FLAO</name>
<dbReference type="AlphaFoldDB" id="A0A7K3WPR9"/>
<keyword evidence="3" id="KW-1185">Reference proteome</keyword>
<evidence type="ECO:0000256" key="1">
    <source>
        <dbReference type="SAM" id="SignalP"/>
    </source>
</evidence>
<feature type="chain" id="PRO_5029742256" evidence="1">
    <location>
        <begin position="21"/>
        <end position="282"/>
    </location>
</feature>
<feature type="signal peptide" evidence="1">
    <location>
        <begin position="1"/>
        <end position="20"/>
    </location>
</feature>
<organism evidence="2 3">
    <name type="scientific">Cryomorpha ignava</name>
    <dbReference type="NCBI Taxonomy" id="101383"/>
    <lineage>
        <taxon>Bacteria</taxon>
        <taxon>Pseudomonadati</taxon>
        <taxon>Bacteroidota</taxon>
        <taxon>Flavobacteriia</taxon>
        <taxon>Flavobacteriales</taxon>
        <taxon>Cryomorphaceae</taxon>
        <taxon>Cryomorpha</taxon>
    </lineage>
</organism>
<dbReference type="RefSeq" id="WP_163283481.1">
    <property type="nucleotide sequence ID" value="NZ_JAAGVY010000005.1"/>
</dbReference>
<dbReference type="PROSITE" id="PS51257">
    <property type="entry name" value="PROKAR_LIPOPROTEIN"/>
    <property type="match status" value="1"/>
</dbReference>
<sequence>MKSKLGVLAIVSFLALSACTGGGENTEGTESDKMVQDTTSNDVIQEEMGSADVMEKDGIKVSAYTASPEFAGAKLTLKSPKNGENLKAGNVKFDYNVEGYELGAQTSDAETNGLANSDKGQHIHAILNNEPYMAEYLPGFEKDLKGGKYVLLSFLSRSYHESVKNPEAMSIIEFNVGNSDAQSIDLNAPHLFYSRPKGSYKGEDTNKLLLDFYLVNANLSTDGYKVRATLNGTEFMLTNWSAYVVEGLPKGDVEVKLELLDANGASVNSPYNPSTRTVTLEE</sequence>
<comment type="caution">
    <text evidence="2">The sequence shown here is derived from an EMBL/GenBank/DDBJ whole genome shotgun (WGS) entry which is preliminary data.</text>
</comment>
<gene>
    <name evidence="2" type="ORF">G3O08_04475</name>
</gene>
<dbReference type="Proteomes" id="UP000486602">
    <property type="component" value="Unassembled WGS sequence"/>
</dbReference>
<keyword evidence="1" id="KW-0732">Signal</keyword>
<evidence type="ECO:0000313" key="2">
    <source>
        <dbReference type="EMBL" id="NEN22755.1"/>
    </source>
</evidence>
<accession>A0A7K3WPR9</accession>